<dbReference type="Proteomes" id="UP000198860">
    <property type="component" value="Unassembled WGS sequence"/>
</dbReference>
<dbReference type="EMBL" id="FNIZ01000003">
    <property type="protein sequence ID" value="SDO17171.1"/>
    <property type="molecule type" value="Genomic_DNA"/>
</dbReference>
<dbReference type="OrthoDB" id="9808317at2"/>
<evidence type="ECO:0000256" key="6">
    <source>
        <dbReference type="ARBA" id="ARBA00049360"/>
    </source>
</evidence>
<evidence type="ECO:0000256" key="5">
    <source>
        <dbReference type="ARBA" id="ARBA00022840"/>
    </source>
</evidence>
<dbReference type="CDD" id="cd00009">
    <property type="entry name" value="AAA"/>
    <property type="match status" value="1"/>
</dbReference>
<gene>
    <name evidence="8" type="ORF">SAMN05421677_103138</name>
</gene>
<dbReference type="GO" id="GO:0031412">
    <property type="term" value="P:gas vesicle organization"/>
    <property type="evidence" value="ECO:0007669"/>
    <property type="project" value="InterPro"/>
</dbReference>
<dbReference type="SUPFAM" id="SSF52540">
    <property type="entry name" value="P-loop containing nucleoside triphosphate hydrolases"/>
    <property type="match status" value="1"/>
</dbReference>
<evidence type="ECO:0000313" key="8">
    <source>
        <dbReference type="EMBL" id="SDO17171.1"/>
    </source>
</evidence>
<proteinExistence type="predicted"/>
<accession>A0A1H0HE94</accession>
<dbReference type="Gene3D" id="3.40.50.300">
    <property type="entry name" value="P-loop containing nucleotide triphosphate hydrolases"/>
    <property type="match status" value="1"/>
</dbReference>
<dbReference type="PANTHER" id="PTHR42759">
    <property type="entry name" value="MOXR FAMILY PROTEIN"/>
    <property type="match status" value="1"/>
</dbReference>
<evidence type="ECO:0000256" key="1">
    <source>
        <dbReference type="ARBA" id="ARBA00004496"/>
    </source>
</evidence>
<evidence type="ECO:0000256" key="3">
    <source>
        <dbReference type="ARBA" id="ARBA00022741"/>
    </source>
</evidence>
<comment type="subcellular location">
    <subcellularLocation>
        <location evidence="1">Cytoplasm</location>
    </subcellularLocation>
</comment>
<dbReference type="AlphaFoldDB" id="A0A1H0HE94"/>
<organism evidence="8 9">
    <name type="scientific">Halobacillus aidingensis</name>
    <dbReference type="NCBI Taxonomy" id="240303"/>
    <lineage>
        <taxon>Bacteria</taxon>
        <taxon>Bacillati</taxon>
        <taxon>Bacillota</taxon>
        <taxon>Bacilli</taxon>
        <taxon>Bacillales</taxon>
        <taxon>Bacillaceae</taxon>
        <taxon>Halobacillus</taxon>
    </lineage>
</organism>
<dbReference type="GO" id="GO:0016887">
    <property type="term" value="F:ATP hydrolysis activity"/>
    <property type="evidence" value="ECO:0007669"/>
    <property type="project" value="InterPro"/>
</dbReference>
<keyword evidence="5" id="KW-0067">ATP-binding</keyword>
<sequence>MSVLKQSSNHPSTNQHVYDQPFFKSLIRRSSNYLSAGYPVHYTGPSGIGKTTLAIHVAKQRNKPVTLLSGNKDLTNDDLIGAYKGYSRKKLNDNFVRTVQKIEENVTEDWVSGHLYEAVKHGHTLVYDEFTRSSPETNNLFLSVLEEKILPLYGSKSKDSHVRVHPDFRVIFTSNPAEYIGVYDTQDALMDRMISIPLNAMSLEAEVAVVMERTKMKQKKAEAIVRFVREVKKSMDEKEDFLSLRASIMIADIAEKTSVRVDGKDEAFQNLCLDMTYFSVLSMTKDEEKARKIILDHCKKV</sequence>
<dbReference type="RefSeq" id="WP_089651263.1">
    <property type="nucleotide sequence ID" value="NZ_FNIZ01000003.1"/>
</dbReference>
<keyword evidence="4" id="KW-0378">Hydrolase</keyword>
<feature type="domain" description="ATPase dynein-related AAA" evidence="7">
    <location>
        <begin position="43"/>
        <end position="193"/>
    </location>
</feature>
<dbReference type="InterPro" id="IPR027417">
    <property type="entry name" value="P-loop_NTPase"/>
</dbReference>
<reference evidence="9" key="1">
    <citation type="submission" date="2016-10" db="EMBL/GenBank/DDBJ databases">
        <authorList>
            <person name="Varghese N."/>
            <person name="Submissions S."/>
        </authorList>
    </citation>
    <scope>NUCLEOTIDE SEQUENCE [LARGE SCALE GENOMIC DNA]</scope>
    <source>
        <strain evidence="9">CGMCC 1.3703</strain>
    </source>
</reference>
<dbReference type="PANTHER" id="PTHR42759:SF1">
    <property type="entry name" value="MAGNESIUM-CHELATASE SUBUNIT CHLD"/>
    <property type="match status" value="1"/>
</dbReference>
<evidence type="ECO:0000313" key="9">
    <source>
        <dbReference type="Proteomes" id="UP000198860"/>
    </source>
</evidence>
<comment type="catalytic activity">
    <reaction evidence="6">
        <text>ATP + H2O = ADP + phosphate + H(+)</text>
        <dbReference type="Rhea" id="RHEA:13065"/>
        <dbReference type="ChEBI" id="CHEBI:15377"/>
        <dbReference type="ChEBI" id="CHEBI:15378"/>
        <dbReference type="ChEBI" id="CHEBI:30616"/>
        <dbReference type="ChEBI" id="CHEBI:43474"/>
        <dbReference type="ChEBI" id="CHEBI:456216"/>
    </reaction>
</comment>
<keyword evidence="3" id="KW-0547">Nucleotide-binding</keyword>
<evidence type="ECO:0000256" key="2">
    <source>
        <dbReference type="ARBA" id="ARBA00022490"/>
    </source>
</evidence>
<evidence type="ECO:0000256" key="4">
    <source>
        <dbReference type="ARBA" id="ARBA00022801"/>
    </source>
</evidence>
<dbReference type="NCBIfam" id="TIGR02640">
    <property type="entry name" value="gas_vesic_GvpN"/>
    <property type="match status" value="1"/>
</dbReference>
<dbReference type="GO" id="GO:0005524">
    <property type="term" value="F:ATP binding"/>
    <property type="evidence" value="ECO:0007669"/>
    <property type="project" value="UniProtKB-KW"/>
</dbReference>
<keyword evidence="2" id="KW-0963">Cytoplasm</keyword>
<dbReference type="Pfam" id="PF07728">
    <property type="entry name" value="AAA_5"/>
    <property type="match status" value="1"/>
</dbReference>
<dbReference type="InterPro" id="IPR050764">
    <property type="entry name" value="CbbQ/NirQ/NorQ/GpvN"/>
</dbReference>
<dbReference type="InterPro" id="IPR013462">
    <property type="entry name" value="Gas-vesicle_GvpN"/>
</dbReference>
<name>A0A1H0HE94_HALAD</name>
<dbReference type="InterPro" id="IPR011704">
    <property type="entry name" value="ATPase_dyneun-rel_AAA"/>
</dbReference>
<evidence type="ECO:0000259" key="7">
    <source>
        <dbReference type="Pfam" id="PF07728"/>
    </source>
</evidence>
<dbReference type="GO" id="GO:0031411">
    <property type="term" value="C:gas vesicle"/>
    <property type="evidence" value="ECO:0007669"/>
    <property type="project" value="InterPro"/>
</dbReference>
<protein>
    <submittedName>
        <fullName evidence="8">Gas vesicle protein GvpN</fullName>
    </submittedName>
</protein>
<dbReference type="STRING" id="240303.SAMN05421677_103138"/>
<dbReference type="GO" id="GO:0005737">
    <property type="term" value="C:cytoplasm"/>
    <property type="evidence" value="ECO:0007669"/>
    <property type="project" value="UniProtKB-SubCell"/>
</dbReference>
<keyword evidence="9" id="KW-1185">Reference proteome</keyword>